<name>A0A212JXW2_9BACT</name>
<evidence type="ECO:0008006" key="3">
    <source>
        <dbReference type="Google" id="ProtNLM"/>
    </source>
</evidence>
<dbReference type="RefSeq" id="WP_296950398.1">
    <property type="nucleotide sequence ID" value="NZ_LT599021.1"/>
</dbReference>
<protein>
    <recommendedName>
        <fullName evidence="3">JAB domain-containing protein</fullName>
    </recommendedName>
</protein>
<accession>A0A212JXW2</accession>
<evidence type="ECO:0000313" key="2">
    <source>
        <dbReference type="EMBL" id="SBW04320.1"/>
    </source>
</evidence>
<dbReference type="AlphaFoldDB" id="A0A212JXW2"/>
<keyword evidence="1" id="KW-0732">Signal</keyword>
<sequence>MKKLITIILLLLSANVFSQNIDLKKIADQITDEGKYLYRLEITAWHGTDIFTKSFKEKERIGGYFSYIDNGTAKCLFFSRSANPKVIGVVSFGDIKIVETATIDFKERDFKEDEKQLFTIRQKALAEIQEDSVLFKTYSNTSFNLIPYIRNGEKRVYVLTAPKVTGVMLFGNDYLLTFDEQNNVKEKKEIHRNLIPIDFDGGKDAVVSVHSHAPETGDFITPTDICTLMLYAQYAGWDTHIVLSDNYVSIWDCDTETLTLETRADYDKTK</sequence>
<organism evidence="2">
    <name type="scientific">uncultured Dysgonomonas sp</name>
    <dbReference type="NCBI Taxonomy" id="206096"/>
    <lineage>
        <taxon>Bacteria</taxon>
        <taxon>Pseudomonadati</taxon>
        <taxon>Bacteroidota</taxon>
        <taxon>Bacteroidia</taxon>
        <taxon>Bacteroidales</taxon>
        <taxon>Dysgonomonadaceae</taxon>
        <taxon>Dysgonomonas</taxon>
        <taxon>environmental samples</taxon>
    </lineage>
</organism>
<reference evidence="2" key="1">
    <citation type="submission" date="2016-04" db="EMBL/GenBank/DDBJ databases">
        <authorList>
            <person name="Evans L.H."/>
            <person name="Alamgir A."/>
            <person name="Owens N."/>
            <person name="Weber N.D."/>
            <person name="Virtaneva K."/>
            <person name="Barbian K."/>
            <person name="Babar A."/>
            <person name="Rosenke K."/>
        </authorList>
    </citation>
    <scope>NUCLEOTIDE SEQUENCE</scope>
    <source>
        <strain evidence="2">86-2</strain>
    </source>
</reference>
<feature type="chain" id="PRO_5012645804" description="JAB domain-containing protein" evidence="1">
    <location>
        <begin position="19"/>
        <end position="270"/>
    </location>
</feature>
<dbReference type="EMBL" id="FLUL01000001">
    <property type="protein sequence ID" value="SBW04320.1"/>
    <property type="molecule type" value="Genomic_DNA"/>
</dbReference>
<evidence type="ECO:0000256" key="1">
    <source>
        <dbReference type="SAM" id="SignalP"/>
    </source>
</evidence>
<proteinExistence type="predicted"/>
<gene>
    <name evidence="2" type="ORF">KL86DYS2_12591</name>
</gene>
<feature type="signal peptide" evidence="1">
    <location>
        <begin position="1"/>
        <end position="18"/>
    </location>
</feature>